<dbReference type="AlphaFoldDB" id="A0A0G3BPT6"/>
<dbReference type="SMART" id="SM00422">
    <property type="entry name" value="HTH_MERR"/>
    <property type="match status" value="1"/>
</dbReference>
<evidence type="ECO:0000313" key="5">
    <source>
        <dbReference type="Proteomes" id="UP000035352"/>
    </source>
</evidence>
<protein>
    <submittedName>
        <fullName evidence="4">MerR family transcriptional regulator</fullName>
    </submittedName>
</protein>
<dbReference type="PROSITE" id="PS50937">
    <property type="entry name" value="HTH_MERR_2"/>
    <property type="match status" value="1"/>
</dbReference>
<keyword evidence="1" id="KW-0238">DNA-binding</keyword>
<dbReference type="Gene3D" id="1.10.1660.10">
    <property type="match status" value="1"/>
</dbReference>
<evidence type="ECO:0000256" key="1">
    <source>
        <dbReference type="ARBA" id="ARBA00023125"/>
    </source>
</evidence>
<gene>
    <name evidence="4" type="ORF">AAW51_1889</name>
</gene>
<dbReference type="PRINTS" id="PR00040">
    <property type="entry name" value="HTHMERR"/>
</dbReference>
<dbReference type="InterPro" id="IPR009061">
    <property type="entry name" value="DNA-bd_dom_put_sf"/>
</dbReference>
<dbReference type="PANTHER" id="PTHR30204">
    <property type="entry name" value="REDOX-CYCLING DRUG-SENSING TRANSCRIPTIONAL ACTIVATOR SOXR"/>
    <property type="match status" value="1"/>
</dbReference>
<dbReference type="SUPFAM" id="SSF46955">
    <property type="entry name" value="Putative DNA-binding domain"/>
    <property type="match status" value="1"/>
</dbReference>
<accession>A0A0G3BPT6</accession>
<dbReference type="InterPro" id="IPR047057">
    <property type="entry name" value="MerR_fam"/>
</dbReference>
<dbReference type="EMBL" id="CP011371">
    <property type="protein sequence ID" value="AKJ28580.1"/>
    <property type="molecule type" value="Genomic_DNA"/>
</dbReference>
<feature type="compositionally biased region" description="Pro residues" evidence="2">
    <location>
        <begin position="135"/>
        <end position="145"/>
    </location>
</feature>
<dbReference type="PANTHER" id="PTHR30204:SF98">
    <property type="entry name" value="HTH-TYPE TRANSCRIPTIONAL REGULATOR ADHR"/>
    <property type="match status" value="1"/>
</dbReference>
<dbReference type="InterPro" id="IPR000551">
    <property type="entry name" value="MerR-type_HTH_dom"/>
</dbReference>
<dbReference type="OrthoDB" id="9808480at2"/>
<feature type="domain" description="HTH merR-type" evidence="3">
    <location>
        <begin position="4"/>
        <end position="73"/>
    </location>
</feature>
<sequence>MSKTLYIGTLAAEIGRSVHTIRWYEAQGLVPGVMRDGGGRRLYTEQHVGWLRLMDRLRRTGMPIREMRRYTALVQQGRSTLDERRALLCAHRERVQQTLAEWSAALGLLDAKIDFYERWLDSGKRPPLDPMRLPASPPPSRRTTR</sequence>
<name>A0A0G3BPT6_9BURK</name>
<keyword evidence="5" id="KW-1185">Reference proteome</keyword>
<organism evidence="4 5">
    <name type="scientific">Caldimonas brevitalea</name>
    <dbReference type="NCBI Taxonomy" id="413882"/>
    <lineage>
        <taxon>Bacteria</taxon>
        <taxon>Pseudomonadati</taxon>
        <taxon>Pseudomonadota</taxon>
        <taxon>Betaproteobacteria</taxon>
        <taxon>Burkholderiales</taxon>
        <taxon>Sphaerotilaceae</taxon>
        <taxon>Caldimonas</taxon>
    </lineage>
</organism>
<dbReference type="STRING" id="413882.AAW51_1889"/>
<proteinExistence type="predicted"/>
<evidence type="ECO:0000259" key="3">
    <source>
        <dbReference type="PROSITE" id="PS50937"/>
    </source>
</evidence>
<evidence type="ECO:0000256" key="2">
    <source>
        <dbReference type="SAM" id="MobiDB-lite"/>
    </source>
</evidence>
<dbReference type="KEGG" id="pbh:AAW51_1889"/>
<dbReference type="CDD" id="cd01109">
    <property type="entry name" value="HTH_YyaN"/>
    <property type="match status" value="1"/>
</dbReference>
<dbReference type="Pfam" id="PF13411">
    <property type="entry name" value="MerR_1"/>
    <property type="match status" value="1"/>
</dbReference>
<dbReference type="GO" id="GO:0003677">
    <property type="term" value="F:DNA binding"/>
    <property type="evidence" value="ECO:0007669"/>
    <property type="project" value="UniProtKB-KW"/>
</dbReference>
<dbReference type="Proteomes" id="UP000035352">
    <property type="component" value="Chromosome"/>
</dbReference>
<evidence type="ECO:0000313" key="4">
    <source>
        <dbReference type="EMBL" id="AKJ28580.1"/>
    </source>
</evidence>
<feature type="region of interest" description="Disordered" evidence="2">
    <location>
        <begin position="126"/>
        <end position="145"/>
    </location>
</feature>
<dbReference type="GO" id="GO:0003700">
    <property type="term" value="F:DNA-binding transcription factor activity"/>
    <property type="evidence" value="ECO:0007669"/>
    <property type="project" value="InterPro"/>
</dbReference>
<reference evidence="4 5" key="1">
    <citation type="submission" date="2015-05" db="EMBL/GenBank/DDBJ databases">
        <authorList>
            <person name="Tang B."/>
            <person name="Yu Y."/>
        </authorList>
    </citation>
    <scope>NUCLEOTIDE SEQUENCE [LARGE SCALE GENOMIC DNA]</scope>
    <source>
        <strain evidence="4 5">DSM 7029</strain>
    </source>
</reference>
<dbReference type="RefSeq" id="WP_047194417.1">
    <property type="nucleotide sequence ID" value="NZ_CP011371.1"/>
</dbReference>